<comment type="caution">
    <text evidence="4">The sequence shown here is derived from an EMBL/GenBank/DDBJ whole genome shotgun (WGS) entry which is preliminary data.</text>
</comment>
<sequence>MLHRSMTTILPAAIALLLTLGFSLAASVNRTIDDYYGDSVTGVKPIYTDGWAYGPNCSTCTITPFLSDLFDRSWHEVTALLNDPYPENVTITFEGTAVWVYCVVPNFLNHSTGALTSVNITFEVDGKMDGFYIHEADGTNNSFYYNVTVYSNTSLAAGEHTIIMSPQRVSGGSYMGLDWVQYTTTNSSTSHQPSVPLSSAPSSISTTMGTSSMTPLPHTHTRVGAIIGGVIGGIVGVLAICGLVVYLLYRRRQQKRAVRDEIEPEEAVQEAKPSTIDPFTYASVSQVASSSESRQVLNVGHMRSLSSPEPETSSLSRSAITTSTAPLTSKKARAETPSSGLRSTATSTEPPSPPPNSESFRTSPTSGYYGGASQFGELSRQIREMEQTVAELRRRQSTDHRATASLMASTQPSIIGSVPRDDVEIRREIVALQVEVERLRAEQALLSQEAPPAYEPREDEDAGGEAQLE</sequence>
<keyword evidence="2" id="KW-1133">Transmembrane helix</keyword>
<feature type="compositionally biased region" description="Low complexity" evidence="1">
    <location>
        <begin position="303"/>
        <end position="318"/>
    </location>
</feature>
<feature type="signal peptide" evidence="3">
    <location>
        <begin position="1"/>
        <end position="25"/>
    </location>
</feature>
<evidence type="ECO:0000313" key="4">
    <source>
        <dbReference type="EMBL" id="KAH9829642.1"/>
    </source>
</evidence>
<feature type="region of interest" description="Disordered" evidence="1">
    <location>
        <begin position="302"/>
        <end position="381"/>
    </location>
</feature>
<feature type="region of interest" description="Disordered" evidence="1">
    <location>
        <begin position="445"/>
        <end position="469"/>
    </location>
</feature>
<dbReference type="GeneID" id="71999025"/>
<feature type="chain" id="PRO_5046183254" evidence="3">
    <location>
        <begin position="26"/>
        <end position="469"/>
    </location>
</feature>
<evidence type="ECO:0000256" key="1">
    <source>
        <dbReference type="SAM" id="MobiDB-lite"/>
    </source>
</evidence>
<dbReference type="Gene3D" id="2.60.120.260">
    <property type="entry name" value="Galactose-binding domain-like"/>
    <property type="match status" value="1"/>
</dbReference>
<keyword evidence="5" id="KW-1185">Reference proteome</keyword>
<organism evidence="4 5">
    <name type="scientific">Rhodofomes roseus</name>
    <dbReference type="NCBI Taxonomy" id="34475"/>
    <lineage>
        <taxon>Eukaryota</taxon>
        <taxon>Fungi</taxon>
        <taxon>Dikarya</taxon>
        <taxon>Basidiomycota</taxon>
        <taxon>Agaricomycotina</taxon>
        <taxon>Agaricomycetes</taxon>
        <taxon>Polyporales</taxon>
        <taxon>Rhodofomes</taxon>
    </lineage>
</organism>
<dbReference type="RefSeq" id="XP_047773085.1">
    <property type="nucleotide sequence ID" value="XM_047918293.1"/>
</dbReference>
<keyword evidence="2" id="KW-0472">Membrane</keyword>
<feature type="region of interest" description="Disordered" evidence="1">
    <location>
        <begin position="255"/>
        <end position="274"/>
    </location>
</feature>
<feature type="compositionally biased region" description="Low complexity" evidence="1">
    <location>
        <begin position="193"/>
        <end position="214"/>
    </location>
</feature>
<reference evidence="4 5" key="1">
    <citation type="journal article" date="2021" name="Environ. Microbiol.">
        <title>Gene family expansions and transcriptome signatures uncover fungal adaptations to wood decay.</title>
        <authorList>
            <person name="Hage H."/>
            <person name="Miyauchi S."/>
            <person name="Viragh M."/>
            <person name="Drula E."/>
            <person name="Min B."/>
            <person name="Chaduli D."/>
            <person name="Navarro D."/>
            <person name="Favel A."/>
            <person name="Norest M."/>
            <person name="Lesage-Meessen L."/>
            <person name="Balint B."/>
            <person name="Merenyi Z."/>
            <person name="de Eugenio L."/>
            <person name="Morin E."/>
            <person name="Martinez A.T."/>
            <person name="Baldrian P."/>
            <person name="Stursova M."/>
            <person name="Martinez M.J."/>
            <person name="Novotny C."/>
            <person name="Magnuson J.K."/>
            <person name="Spatafora J.W."/>
            <person name="Maurice S."/>
            <person name="Pangilinan J."/>
            <person name="Andreopoulos W."/>
            <person name="LaButti K."/>
            <person name="Hundley H."/>
            <person name="Na H."/>
            <person name="Kuo A."/>
            <person name="Barry K."/>
            <person name="Lipzen A."/>
            <person name="Henrissat B."/>
            <person name="Riley R."/>
            <person name="Ahrendt S."/>
            <person name="Nagy L.G."/>
            <person name="Grigoriev I.V."/>
            <person name="Martin F."/>
            <person name="Rosso M.N."/>
        </authorList>
    </citation>
    <scope>NUCLEOTIDE SEQUENCE [LARGE SCALE GENOMIC DNA]</scope>
    <source>
        <strain evidence="4 5">CIRM-BRFM 1785</strain>
    </source>
</reference>
<feature type="compositionally biased region" description="Acidic residues" evidence="1">
    <location>
        <begin position="457"/>
        <end position="469"/>
    </location>
</feature>
<name>A0ABQ8JZB0_9APHY</name>
<protein>
    <submittedName>
        <fullName evidence="4">Uncharacterized protein</fullName>
    </submittedName>
</protein>
<proteinExistence type="predicted"/>
<accession>A0ABQ8JZB0</accession>
<evidence type="ECO:0000313" key="5">
    <source>
        <dbReference type="Proteomes" id="UP000814176"/>
    </source>
</evidence>
<keyword evidence="2" id="KW-0812">Transmembrane</keyword>
<dbReference type="Proteomes" id="UP000814176">
    <property type="component" value="Unassembled WGS sequence"/>
</dbReference>
<keyword evidence="3" id="KW-0732">Signal</keyword>
<evidence type="ECO:0000256" key="2">
    <source>
        <dbReference type="SAM" id="Phobius"/>
    </source>
</evidence>
<feature type="transmembrane region" description="Helical" evidence="2">
    <location>
        <begin position="223"/>
        <end position="249"/>
    </location>
</feature>
<gene>
    <name evidence="4" type="ORF">C8Q71DRAFT_395786</name>
</gene>
<feature type="region of interest" description="Disordered" evidence="1">
    <location>
        <begin position="187"/>
        <end position="216"/>
    </location>
</feature>
<dbReference type="EMBL" id="JADCUA010000036">
    <property type="protein sequence ID" value="KAH9829642.1"/>
    <property type="molecule type" value="Genomic_DNA"/>
</dbReference>
<evidence type="ECO:0000256" key="3">
    <source>
        <dbReference type="SAM" id="SignalP"/>
    </source>
</evidence>